<evidence type="ECO:0000313" key="3">
    <source>
        <dbReference type="Proteomes" id="UP001596516"/>
    </source>
</evidence>
<sequence>MATAQRTHAPLPGWLPDAVRLYLSHTEDGLSLRALARREGCHASTVMRQVRRFENRRDDPLVDEALARLGRARAAGKTIPNNKDIPPMTAAFRPEQHVSDDVTLAQEARRVLRRLCEPGAVLAIAPNMDKAAVLREMPDGVTARIAVVPRATAEAFALKDWITCRSTGRVATYEITAAGRAELRRLLAQEPAAGCAEAAMPFADQHRVWEEKLVQERPGEAPRRIRYNLAESPVAVLARRRDKDGVPFLTPDLVAAGERLREDFELAQMGPRVAQNWDRFLTGGDRGGFQPGSGPAQGPRAARDRVAAALRDLGPGLGDMVLRCCCYLEGLEQAERRLGWSARSGKIVLRIALQRLRRHYEENGGLAAPLIG</sequence>
<feature type="domain" description="DUF6456" evidence="1">
    <location>
        <begin position="226"/>
        <end position="362"/>
    </location>
</feature>
<dbReference type="EMBL" id="JBHTFQ010000002">
    <property type="protein sequence ID" value="MFC7703408.1"/>
    <property type="molecule type" value="Genomic_DNA"/>
</dbReference>
<dbReference type="RefSeq" id="WP_377399650.1">
    <property type="nucleotide sequence ID" value="NZ_JBHTFQ010000002.1"/>
</dbReference>
<dbReference type="Pfam" id="PF20057">
    <property type="entry name" value="DUF6456"/>
    <property type="match status" value="1"/>
</dbReference>
<proteinExistence type="predicted"/>
<accession>A0ABW2UGU1</accession>
<dbReference type="InterPro" id="IPR045599">
    <property type="entry name" value="DUF6456"/>
</dbReference>
<keyword evidence="3" id="KW-1185">Reference proteome</keyword>
<organism evidence="2 3">
    <name type="scientific">Plastorhodobacter daqingensis</name>
    <dbReference type="NCBI Taxonomy" id="1387281"/>
    <lineage>
        <taxon>Bacteria</taxon>
        <taxon>Pseudomonadati</taxon>
        <taxon>Pseudomonadota</taxon>
        <taxon>Alphaproteobacteria</taxon>
        <taxon>Rhodobacterales</taxon>
        <taxon>Paracoccaceae</taxon>
        <taxon>Plastorhodobacter</taxon>
    </lineage>
</organism>
<reference evidence="3" key="1">
    <citation type="journal article" date="2019" name="Int. J. Syst. Evol. Microbiol.">
        <title>The Global Catalogue of Microorganisms (GCM) 10K type strain sequencing project: providing services to taxonomists for standard genome sequencing and annotation.</title>
        <authorList>
            <consortium name="The Broad Institute Genomics Platform"/>
            <consortium name="The Broad Institute Genome Sequencing Center for Infectious Disease"/>
            <person name="Wu L."/>
            <person name="Ma J."/>
        </authorList>
    </citation>
    <scope>NUCLEOTIDE SEQUENCE [LARGE SCALE GENOMIC DNA]</scope>
    <source>
        <strain evidence="3">CGMCC 1.12750</strain>
    </source>
</reference>
<gene>
    <name evidence="2" type="ORF">ACFQXB_04270</name>
</gene>
<protein>
    <submittedName>
        <fullName evidence="2">DUF6456 domain-containing protein</fullName>
    </submittedName>
</protein>
<evidence type="ECO:0000313" key="2">
    <source>
        <dbReference type="EMBL" id="MFC7703408.1"/>
    </source>
</evidence>
<comment type="caution">
    <text evidence="2">The sequence shown here is derived from an EMBL/GenBank/DDBJ whole genome shotgun (WGS) entry which is preliminary data.</text>
</comment>
<name>A0ABW2UGU1_9RHOB</name>
<dbReference type="Proteomes" id="UP001596516">
    <property type="component" value="Unassembled WGS sequence"/>
</dbReference>
<evidence type="ECO:0000259" key="1">
    <source>
        <dbReference type="Pfam" id="PF20057"/>
    </source>
</evidence>